<keyword evidence="3" id="KW-0804">Transcription</keyword>
<dbReference type="PANTHER" id="PTHR46796:SF7">
    <property type="entry name" value="ARAC FAMILY TRANSCRIPTIONAL REGULATOR"/>
    <property type="match status" value="1"/>
</dbReference>
<evidence type="ECO:0000256" key="4">
    <source>
        <dbReference type="ARBA" id="ARBA00037345"/>
    </source>
</evidence>
<evidence type="ECO:0000313" key="6">
    <source>
        <dbReference type="EMBL" id="KGE64836.1"/>
    </source>
</evidence>
<evidence type="ECO:0000313" key="7">
    <source>
        <dbReference type="Proteomes" id="UP000030060"/>
    </source>
</evidence>
<keyword evidence="1" id="KW-0805">Transcription regulation</keyword>
<evidence type="ECO:0000256" key="3">
    <source>
        <dbReference type="ARBA" id="ARBA00023163"/>
    </source>
</evidence>
<evidence type="ECO:0000256" key="2">
    <source>
        <dbReference type="ARBA" id="ARBA00023125"/>
    </source>
</evidence>
<dbReference type="InterPro" id="IPR009057">
    <property type="entry name" value="Homeodomain-like_sf"/>
</dbReference>
<dbReference type="InterPro" id="IPR050204">
    <property type="entry name" value="AraC_XylS_family_regulators"/>
</dbReference>
<accession>A0A0A1YVE3</accession>
<dbReference type="InterPro" id="IPR032783">
    <property type="entry name" value="AraC_lig"/>
</dbReference>
<organism evidence="6 7">
    <name type="scientific">Pseudomonas fluorescens LMG 5329</name>
    <dbReference type="NCBI Taxonomy" id="1324332"/>
    <lineage>
        <taxon>Bacteria</taxon>
        <taxon>Pseudomonadati</taxon>
        <taxon>Pseudomonadota</taxon>
        <taxon>Gammaproteobacteria</taxon>
        <taxon>Pseudomonadales</taxon>
        <taxon>Pseudomonadaceae</taxon>
        <taxon>Pseudomonas</taxon>
    </lineage>
</organism>
<dbReference type="Gene3D" id="1.10.10.60">
    <property type="entry name" value="Homeodomain-like"/>
    <property type="match status" value="2"/>
</dbReference>
<evidence type="ECO:0000259" key="5">
    <source>
        <dbReference type="PROSITE" id="PS01124"/>
    </source>
</evidence>
<gene>
    <name evidence="6" type="ORF">K814_0127740</name>
</gene>
<evidence type="ECO:0000256" key="1">
    <source>
        <dbReference type="ARBA" id="ARBA00023015"/>
    </source>
</evidence>
<dbReference type="AlphaFoldDB" id="A0A0A1YVE3"/>
<comment type="function">
    <text evidence="4">Regulatory protein of the TOL plasmid xyl operons. XylS activates the xylXYZLTEGFJQKIH operon required for the degradation of toluene, m-xylene and p-xylene.</text>
</comment>
<dbReference type="EMBL" id="ASGY01000218">
    <property type="protein sequence ID" value="KGE64836.1"/>
    <property type="molecule type" value="Genomic_DNA"/>
</dbReference>
<dbReference type="PANTHER" id="PTHR46796">
    <property type="entry name" value="HTH-TYPE TRANSCRIPTIONAL ACTIVATOR RHAS-RELATED"/>
    <property type="match status" value="1"/>
</dbReference>
<proteinExistence type="predicted"/>
<dbReference type="OrthoDB" id="9783876at2"/>
<dbReference type="GO" id="GO:0003700">
    <property type="term" value="F:DNA-binding transcription factor activity"/>
    <property type="evidence" value="ECO:0007669"/>
    <property type="project" value="InterPro"/>
</dbReference>
<sequence>MDRLSTLLVHFGIGADTFHSGSLHGALDTRDLQQRGRVYLLKDGQASLEMPDGTLRIPEPSLVLVPRPLPHRLVAAKADCAQVVAASLRFDGGIDNPLSVALTDTIVMPLKQIPMIAGTLDWLFDEAFAEHCGREAVMNRLFELMVIQFLRHMMAYHSMTTGMMSGLADLRLARAMTLLHNNPERPWTVQEMAVESNMSRASFAAHFHKVVGQTPADYVLSWRVSLAQKRLREGRPIALIADEVGYESPSALARAFRRKIGTSPREWLQLQAPLRVQHAAAVAVG</sequence>
<reference evidence="6 7" key="1">
    <citation type="journal article" date="2013" name="Genome Announc.">
        <title>Draft Genome Sequence of Pseudomonas fluorescens LMG 5329, a White Line-Inducing Principle-Producing Bioindicator for the Mushroom Pathogen Pseudomonas tolaasii.</title>
        <authorList>
            <person name="Ghequire M.G."/>
            <person name="Rokni-Zadeh H."/>
            <person name="Zarrineh P."/>
            <person name="De Mot R."/>
        </authorList>
    </citation>
    <scope>NUCLEOTIDE SEQUENCE [LARGE SCALE GENOMIC DNA]</scope>
    <source>
        <strain evidence="6 7">LMG 5329</strain>
    </source>
</reference>
<feature type="domain" description="HTH araC/xylS-type" evidence="5">
    <location>
        <begin position="173"/>
        <end position="270"/>
    </location>
</feature>
<dbReference type="Pfam" id="PF12833">
    <property type="entry name" value="HTH_18"/>
    <property type="match status" value="1"/>
</dbReference>
<dbReference type="SUPFAM" id="SSF46689">
    <property type="entry name" value="Homeodomain-like"/>
    <property type="match status" value="2"/>
</dbReference>
<dbReference type="SMART" id="SM00342">
    <property type="entry name" value="HTH_ARAC"/>
    <property type="match status" value="1"/>
</dbReference>
<keyword evidence="2" id="KW-0238">DNA-binding</keyword>
<dbReference type="GO" id="GO:0043565">
    <property type="term" value="F:sequence-specific DNA binding"/>
    <property type="evidence" value="ECO:0007669"/>
    <property type="project" value="InterPro"/>
</dbReference>
<dbReference type="RefSeq" id="WP_038850541.1">
    <property type="nucleotide sequence ID" value="NZ_ASGY01000218.1"/>
</dbReference>
<dbReference type="PROSITE" id="PS01124">
    <property type="entry name" value="HTH_ARAC_FAMILY_2"/>
    <property type="match status" value="1"/>
</dbReference>
<protein>
    <submittedName>
        <fullName evidence="6">AraC family transcriptional regulator</fullName>
    </submittedName>
</protein>
<name>A0A0A1YVE3_PSEFL</name>
<dbReference type="InterPro" id="IPR018060">
    <property type="entry name" value="HTH_AraC"/>
</dbReference>
<dbReference type="Pfam" id="PF12852">
    <property type="entry name" value="Cupin_6"/>
    <property type="match status" value="1"/>
</dbReference>
<comment type="caution">
    <text evidence="6">The sequence shown here is derived from an EMBL/GenBank/DDBJ whole genome shotgun (WGS) entry which is preliminary data.</text>
</comment>
<dbReference type="Proteomes" id="UP000030060">
    <property type="component" value="Unassembled WGS sequence"/>
</dbReference>